<dbReference type="OrthoDB" id="9806213at2"/>
<keyword evidence="3" id="KW-1185">Reference proteome</keyword>
<dbReference type="AlphaFoldDB" id="A0A5C1HWF3"/>
<reference evidence="2" key="1">
    <citation type="submission" date="2019-08" db="EMBL/GenBank/DDBJ databases">
        <title>Comparative genome analysis confer to the adaptation heavy metal polluted environment.</title>
        <authorList>
            <person name="Li Y."/>
        </authorList>
    </citation>
    <scope>NUCLEOTIDE SEQUENCE [LARGE SCALE GENOMIC DNA]</scope>
    <source>
        <strain evidence="2">P1</strain>
    </source>
</reference>
<accession>A0A5C1HWF3</accession>
<sequence>MDKITKSLITELLTNQELASEGDSKDFEKLVNYSIVSNEYSKTFDINTLTVGDGNDTGIDGIAIIVNGQLIESTEEIDDLLETNSSLEITYIFIQSKTSSNFDGSAINSFIFGVNDFFDEQPKLVRNLDIQKFAEISDYLYSKAPRFRDNPTLKLFYVTTGKWSDDANLLAVINSGYNSLEQKNLFDSVSIVPYGAREIANAYRKTKESISTTINFSNRITMPSINGVSQAYIGLLPFEEFRKIVSDDEGNLLNVFEDNVRDFQGENNDVNGGIAKTLKSPDSEIFSVLNNGVTIVASSISPTGDKFTIFDYQIVNGCQSSNVLYSSRDSEYISKVQVPIKLIATNDDDVKTRITLATNNQTPIKKEQLAALTEFQRGLEQYFNAYSGDERLYYERRAKQYNNDNSIPKAKIITVPYQIKSFAAMFLNEPHNVTSFFGLIVRRLNEGKHQIFIADHAYAPYYTSSFAYYKLESHFRRRTIDSAYKKVRFHILMLFRILFEGESLPPLNNGRKIEKYCEYLLNILNDDTASLEAFNKCIEVIDSADFNKDDKQDLKLVSKTRNLTEYVASISSL</sequence>
<dbReference type="KEGG" id="mrub:DEO27_009155"/>
<dbReference type="RefSeq" id="WP_112569161.1">
    <property type="nucleotide sequence ID" value="NZ_CP043450.1"/>
</dbReference>
<proteinExistence type="predicted"/>
<organism evidence="2 3">
    <name type="scientific">Mucilaginibacter rubeus</name>
    <dbReference type="NCBI Taxonomy" id="2027860"/>
    <lineage>
        <taxon>Bacteria</taxon>
        <taxon>Pseudomonadati</taxon>
        <taxon>Bacteroidota</taxon>
        <taxon>Sphingobacteriia</taxon>
        <taxon>Sphingobacteriales</taxon>
        <taxon>Sphingobacteriaceae</taxon>
        <taxon>Mucilaginibacter</taxon>
    </lineage>
</organism>
<gene>
    <name evidence="2" type="ORF">DEO27_009155</name>
</gene>
<evidence type="ECO:0000313" key="3">
    <source>
        <dbReference type="Proteomes" id="UP000251402"/>
    </source>
</evidence>
<dbReference type="Pfam" id="PF10592">
    <property type="entry name" value="AIPR"/>
    <property type="match status" value="1"/>
</dbReference>
<dbReference type="EMBL" id="CP043450">
    <property type="protein sequence ID" value="QEM10184.1"/>
    <property type="molecule type" value="Genomic_DNA"/>
</dbReference>
<name>A0A5C1HWF3_9SPHI</name>
<dbReference type="InterPro" id="IPR018891">
    <property type="entry name" value="AIPR_C"/>
</dbReference>
<dbReference type="Proteomes" id="UP000251402">
    <property type="component" value="Chromosome"/>
</dbReference>
<feature type="domain" description="Abortive phage infection protein C-terminal" evidence="1">
    <location>
        <begin position="256"/>
        <end position="540"/>
    </location>
</feature>
<protein>
    <submittedName>
        <fullName evidence="2">AIPR family protein</fullName>
    </submittedName>
</protein>
<evidence type="ECO:0000259" key="1">
    <source>
        <dbReference type="Pfam" id="PF10592"/>
    </source>
</evidence>
<evidence type="ECO:0000313" key="2">
    <source>
        <dbReference type="EMBL" id="QEM10184.1"/>
    </source>
</evidence>